<dbReference type="InterPro" id="IPR009075">
    <property type="entry name" value="AcylCo_DH/oxidase_C"/>
</dbReference>
<evidence type="ECO:0000313" key="10">
    <source>
        <dbReference type="EMBL" id="SFO51626.1"/>
    </source>
</evidence>
<feature type="domain" description="Acyl-CoA dehydrogenase/oxidase N-terminal" evidence="9">
    <location>
        <begin position="16"/>
        <end position="123"/>
    </location>
</feature>
<dbReference type="Gene3D" id="2.40.110.10">
    <property type="entry name" value="Butyryl-CoA Dehydrogenase, subunit A, domain 2"/>
    <property type="match status" value="1"/>
</dbReference>
<evidence type="ECO:0000256" key="5">
    <source>
        <dbReference type="ARBA" id="ARBA00023002"/>
    </source>
</evidence>
<evidence type="ECO:0000256" key="4">
    <source>
        <dbReference type="ARBA" id="ARBA00022827"/>
    </source>
</evidence>
<dbReference type="GO" id="GO:0050660">
    <property type="term" value="F:flavin adenine dinucleotide binding"/>
    <property type="evidence" value="ECO:0007669"/>
    <property type="project" value="InterPro"/>
</dbReference>
<sequence>MTSTQSPTRPAAPSPFAQTVRRFTEQKVMPRNRELDQHPQDMTLIRELLLEVGRLGLYGAIIPEEYGGTGPDSLAMHEGIEEFAYGNAGLAMSTMPTYLLARAVGLHGTDEQKARWLPPIAEGRMVGAWAVTEPHTGSDVANITTKAERTATGWRLNGRKMFITNATIADCLLILCRTGGPGIRETLTTFVVPMDLPGIAVPQALEKMGLRSSPTCELVLDDVEVSDTDRLGPVGQGWQIGMDVLDYERLAVPAISAGMCTRALDLASKYAADRTAFGSRLNQIGPVKGMLADIASGVLECRLLYRHVADLVDAGRPSIIEGSIGKLVSARLANTVTSLAVQVHGGYGYTREYEVERLYRDARLFAIGGGTSEIQQKIIAEQLTREPGWSRTAALS</sequence>
<dbReference type="EMBL" id="FOUY01000075">
    <property type="protein sequence ID" value="SFO51626.1"/>
    <property type="molecule type" value="Genomic_DNA"/>
</dbReference>
<comment type="cofactor">
    <cofactor evidence="1 6">
        <name>FAD</name>
        <dbReference type="ChEBI" id="CHEBI:57692"/>
    </cofactor>
</comment>
<feature type="domain" description="Acyl-CoA dehydrogenase/oxidase C-terminal" evidence="7">
    <location>
        <begin position="235"/>
        <end position="383"/>
    </location>
</feature>
<dbReference type="Pfam" id="PF02771">
    <property type="entry name" value="Acyl-CoA_dh_N"/>
    <property type="match status" value="1"/>
</dbReference>
<dbReference type="InterPro" id="IPR006091">
    <property type="entry name" value="Acyl-CoA_Oxase/DH_mid-dom"/>
</dbReference>
<keyword evidence="4 6" id="KW-0274">FAD</keyword>
<dbReference type="PANTHER" id="PTHR43884:SF12">
    <property type="entry name" value="ISOVALERYL-COA DEHYDROGENASE, MITOCHONDRIAL-RELATED"/>
    <property type="match status" value="1"/>
</dbReference>
<dbReference type="InterPro" id="IPR046373">
    <property type="entry name" value="Acyl-CoA_Oxase/DH_mid-dom_sf"/>
</dbReference>
<feature type="domain" description="Acyl-CoA oxidase/dehydrogenase middle" evidence="8">
    <location>
        <begin position="128"/>
        <end position="223"/>
    </location>
</feature>
<dbReference type="InterPro" id="IPR013786">
    <property type="entry name" value="AcylCoA_DH/ox_N"/>
</dbReference>
<dbReference type="InterPro" id="IPR006089">
    <property type="entry name" value="Acyl-CoA_DH_CS"/>
</dbReference>
<dbReference type="Gene3D" id="1.10.540.10">
    <property type="entry name" value="Acyl-CoA dehydrogenase/oxidase, N-terminal domain"/>
    <property type="match status" value="1"/>
</dbReference>
<dbReference type="InterPro" id="IPR037069">
    <property type="entry name" value="AcylCoA_DH/ox_N_sf"/>
</dbReference>
<organism evidence="10 11">
    <name type="scientific">Pseudonocardia ammonioxydans</name>
    <dbReference type="NCBI Taxonomy" id="260086"/>
    <lineage>
        <taxon>Bacteria</taxon>
        <taxon>Bacillati</taxon>
        <taxon>Actinomycetota</taxon>
        <taxon>Actinomycetes</taxon>
        <taxon>Pseudonocardiales</taxon>
        <taxon>Pseudonocardiaceae</taxon>
        <taxon>Pseudonocardia</taxon>
    </lineage>
</organism>
<dbReference type="STRING" id="260086.SAMN05216207_10757"/>
<evidence type="ECO:0000256" key="6">
    <source>
        <dbReference type="RuleBase" id="RU362125"/>
    </source>
</evidence>
<dbReference type="RefSeq" id="WP_093356443.1">
    <property type="nucleotide sequence ID" value="NZ_FOUY01000075.1"/>
</dbReference>
<dbReference type="InterPro" id="IPR036250">
    <property type="entry name" value="AcylCo_DH-like_C"/>
</dbReference>
<comment type="similarity">
    <text evidence="2 6">Belongs to the acyl-CoA dehydrogenase family.</text>
</comment>
<name>A0A1I5HUR2_PSUAM</name>
<keyword evidence="3 6" id="KW-0285">Flavoprotein</keyword>
<dbReference type="PANTHER" id="PTHR43884">
    <property type="entry name" value="ACYL-COA DEHYDROGENASE"/>
    <property type="match status" value="1"/>
</dbReference>
<keyword evidence="5 6" id="KW-0560">Oxidoreductase</keyword>
<evidence type="ECO:0000259" key="8">
    <source>
        <dbReference type="Pfam" id="PF02770"/>
    </source>
</evidence>
<evidence type="ECO:0000256" key="2">
    <source>
        <dbReference type="ARBA" id="ARBA00009347"/>
    </source>
</evidence>
<dbReference type="Gene3D" id="1.20.140.10">
    <property type="entry name" value="Butyryl-CoA Dehydrogenase, subunit A, domain 3"/>
    <property type="match status" value="1"/>
</dbReference>
<keyword evidence="11" id="KW-1185">Reference proteome</keyword>
<dbReference type="SUPFAM" id="SSF47203">
    <property type="entry name" value="Acyl-CoA dehydrogenase C-terminal domain-like"/>
    <property type="match status" value="1"/>
</dbReference>
<dbReference type="Proteomes" id="UP000199614">
    <property type="component" value="Unassembled WGS sequence"/>
</dbReference>
<dbReference type="PIRSF" id="PIRSF016578">
    <property type="entry name" value="HsaA"/>
    <property type="match status" value="1"/>
</dbReference>
<evidence type="ECO:0000256" key="1">
    <source>
        <dbReference type="ARBA" id="ARBA00001974"/>
    </source>
</evidence>
<evidence type="ECO:0000313" key="11">
    <source>
        <dbReference type="Proteomes" id="UP000199614"/>
    </source>
</evidence>
<dbReference type="OrthoDB" id="8876745at2"/>
<dbReference type="InterPro" id="IPR009100">
    <property type="entry name" value="AcylCoA_DH/oxidase_NM_dom_sf"/>
</dbReference>
<dbReference type="GO" id="GO:0003995">
    <property type="term" value="F:acyl-CoA dehydrogenase activity"/>
    <property type="evidence" value="ECO:0007669"/>
    <property type="project" value="InterPro"/>
</dbReference>
<dbReference type="FunFam" id="2.40.110.10:FF:000002">
    <property type="entry name" value="Acyl-CoA dehydrogenase fadE12"/>
    <property type="match status" value="1"/>
</dbReference>
<protein>
    <submittedName>
        <fullName evidence="10">Acyl-CoA dehydrogenase</fullName>
    </submittedName>
</protein>
<dbReference type="Pfam" id="PF00441">
    <property type="entry name" value="Acyl-CoA_dh_1"/>
    <property type="match status" value="1"/>
</dbReference>
<evidence type="ECO:0000259" key="7">
    <source>
        <dbReference type="Pfam" id="PF00441"/>
    </source>
</evidence>
<gene>
    <name evidence="10" type="ORF">SAMN05216207_10757</name>
</gene>
<accession>A0A1I5HUR2</accession>
<dbReference type="Pfam" id="PF02770">
    <property type="entry name" value="Acyl-CoA_dh_M"/>
    <property type="match status" value="1"/>
</dbReference>
<evidence type="ECO:0000256" key="3">
    <source>
        <dbReference type="ARBA" id="ARBA00022630"/>
    </source>
</evidence>
<dbReference type="FunFam" id="1.20.140.10:FF:000001">
    <property type="entry name" value="Acyl-CoA dehydrogenase"/>
    <property type="match status" value="1"/>
</dbReference>
<dbReference type="PROSITE" id="PS00073">
    <property type="entry name" value="ACYL_COA_DH_2"/>
    <property type="match status" value="1"/>
</dbReference>
<evidence type="ECO:0000259" key="9">
    <source>
        <dbReference type="Pfam" id="PF02771"/>
    </source>
</evidence>
<dbReference type="AlphaFoldDB" id="A0A1I5HUR2"/>
<dbReference type="SUPFAM" id="SSF56645">
    <property type="entry name" value="Acyl-CoA dehydrogenase NM domain-like"/>
    <property type="match status" value="1"/>
</dbReference>
<proteinExistence type="inferred from homology"/>
<reference evidence="10 11" key="1">
    <citation type="submission" date="2016-10" db="EMBL/GenBank/DDBJ databases">
        <authorList>
            <person name="de Groot N.N."/>
        </authorList>
    </citation>
    <scope>NUCLEOTIDE SEQUENCE [LARGE SCALE GENOMIC DNA]</scope>
    <source>
        <strain evidence="10 11">CGMCC 4.1877</strain>
    </source>
</reference>